<dbReference type="NCBIfam" id="TIGR03944">
    <property type="entry name" value="dehyd_SbnB_fam"/>
    <property type="match status" value="1"/>
</dbReference>
<dbReference type="PIRSF" id="PIRSF001439">
    <property type="entry name" value="CryM"/>
    <property type="match status" value="1"/>
</dbReference>
<dbReference type="InterPro" id="IPR023866">
    <property type="entry name" value="SbnB"/>
</dbReference>
<dbReference type="Gene3D" id="3.40.50.720">
    <property type="entry name" value="NAD(P)-binding Rossmann-like Domain"/>
    <property type="match status" value="1"/>
</dbReference>
<name>A0ABW2BVP3_9PSEU</name>
<dbReference type="Proteomes" id="UP001596337">
    <property type="component" value="Unassembled WGS sequence"/>
</dbReference>
<dbReference type="RefSeq" id="WP_345395503.1">
    <property type="nucleotide sequence ID" value="NZ_BAABLA010000024.1"/>
</dbReference>
<dbReference type="InterPro" id="IPR003462">
    <property type="entry name" value="ODC_Mu_crystall"/>
</dbReference>
<dbReference type="PANTHER" id="PTHR13812">
    <property type="entry name" value="KETIMINE REDUCTASE MU-CRYSTALLIN"/>
    <property type="match status" value="1"/>
</dbReference>
<dbReference type="InterPro" id="IPR036291">
    <property type="entry name" value="NAD(P)-bd_dom_sf"/>
</dbReference>
<reference evidence="2" key="1">
    <citation type="journal article" date="2019" name="Int. J. Syst. Evol. Microbiol.">
        <title>The Global Catalogue of Microorganisms (GCM) 10K type strain sequencing project: providing services to taxonomists for standard genome sequencing and annotation.</title>
        <authorList>
            <consortium name="The Broad Institute Genomics Platform"/>
            <consortium name="The Broad Institute Genome Sequencing Center for Infectious Disease"/>
            <person name="Wu L."/>
            <person name="Ma J."/>
        </authorList>
    </citation>
    <scope>NUCLEOTIDE SEQUENCE [LARGE SCALE GENOMIC DNA]</scope>
    <source>
        <strain evidence="2">KCTC 32255</strain>
    </source>
</reference>
<proteinExistence type="predicted"/>
<accession>A0ABW2BVP3</accession>
<gene>
    <name evidence="1" type="primary">sbnB</name>
    <name evidence="1" type="ORF">ACFQGD_04860</name>
</gene>
<sequence>MTDAGPSMLYLNRRDIAAVGGDQSELYVAALAEGLVAHAEGKTAQPLKPYLRASGDHIADRIIAMPAHVGDPGMSGLKWIGSKHDNPERAGLERASAVIVLNDPSTNYPVALLEGGLISAWRTAAVSALAARHLARPGFTDVALIGCGVIGSTQLAALLQQFAHIETVRLFDVRPEAADKLAATVTAEHGVSVVITDSAEDAVRAGDLVVPCTVTDRPYIHSDWLKPGSLLCNVSIMDVHKDVFLDADKVVVDDWEQSNREKKIINQLVLDGAFSRERLHAELGEILAGRKPGRETDDEVIVLNPMGMAVEDIACAAEIYRRALEQRVGTWLDLY</sequence>
<dbReference type="InterPro" id="IPR023401">
    <property type="entry name" value="ODC_N"/>
</dbReference>
<dbReference type="PANTHER" id="PTHR13812:SF19">
    <property type="entry name" value="KETIMINE REDUCTASE MU-CRYSTALLIN"/>
    <property type="match status" value="1"/>
</dbReference>
<protein>
    <submittedName>
        <fullName evidence="1">2,3-diaminopropionate biosynthesis protein SbnB</fullName>
    </submittedName>
</protein>
<evidence type="ECO:0000313" key="1">
    <source>
        <dbReference type="EMBL" id="MFC6866467.1"/>
    </source>
</evidence>
<comment type="caution">
    <text evidence="1">The sequence shown here is derived from an EMBL/GenBank/DDBJ whole genome shotgun (WGS) entry which is preliminary data.</text>
</comment>
<dbReference type="Gene3D" id="3.30.1780.10">
    <property type="entry name" value="ornithine cyclodeaminase, domain 1"/>
    <property type="match status" value="1"/>
</dbReference>
<dbReference type="EMBL" id="JBHSXX010000001">
    <property type="protein sequence ID" value="MFC6866467.1"/>
    <property type="molecule type" value="Genomic_DNA"/>
</dbReference>
<evidence type="ECO:0000313" key="2">
    <source>
        <dbReference type="Proteomes" id="UP001596337"/>
    </source>
</evidence>
<dbReference type="SUPFAM" id="SSF51735">
    <property type="entry name" value="NAD(P)-binding Rossmann-fold domains"/>
    <property type="match status" value="1"/>
</dbReference>
<keyword evidence="2" id="KW-1185">Reference proteome</keyword>
<dbReference type="Pfam" id="PF02423">
    <property type="entry name" value="OCD_Mu_crystall"/>
    <property type="match status" value="1"/>
</dbReference>
<organism evidence="1 2">
    <name type="scientific">Haloechinothrix salitolerans</name>
    <dbReference type="NCBI Taxonomy" id="926830"/>
    <lineage>
        <taxon>Bacteria</taxon>
        <taxon>Bacillati</taxon>
        <taxon>Actinomycetota</taxon>
        <taxon>Actinomycetes</taxon>
        <taxon>Pseudonocardiales</taxon>
        <taxon>Pseudonocardiaceae</taxon>
        <taxon>Haloechinothrix</taxon>
    </lineage>
</organism>